<protein>
    <submittedName>
        <fullName evidence="1">Uncharacterized protein</fullName>
    </submittedName>
</protein>
<comment type="caution">
    <text evidence="1">The sequence shown here is derived from an EMBL/GenBank/DDBJ whole genome shotgun (WGS) entry which is preliminary data.</text>
</comment>
<dbReference type="Proteomes" id="UP001283361">
    <property type="component" value="Unassembled WGS sequence"/>
</dbReference>
<organism evidence="1 2">
    <name type="scientific">Elysia crispata</name>
    <name type="common">lettuce slug</name>
    <dbReference type="NCBI Taxonomy" id="231223"/>
    <lineage>
        <taxon>Eukaryota</taxon>
        <taxon>Metazoa</taxon>
        <taxon>Spiralia</taxon>
        <taxon>Lophotrochozoa</taxon>
        <taxon>Mollusca</taxon>
        <taxon>Gastropoda</taxon>
        <taxon>Heterobranchia</taxon>
        <taxon>Euthyneura</taxon>
        <taxon>Panpulmonata</taxon>
        <taxon>Sacoglossa</taxon>
        <taxon>Placobranchoidea</taxon>
        <taxon>Plakobranchidae</taxon>
        <taxon>Elysia</taxon>
    </lineage>
</organism>
<sequence>MRPVRAFVNESEAVTCLRRKQTRLEQAACPGDLRQTSPSGAQSQPTQQFKTWSAWHVAWSGPLVFLAVVRIEF</sequence>
<evidence type="ECO:0000313" key="1">
    <source>
        <dbReference type="EMBL" id="KAK3756945.1"/>
    </source>
</evidence>
<dbReference type="EMBL" id="JAWDGP010005438">
    <property type="protein sequence ID" value="KAK3756945.1"/>
    <property type="molecule type" value="Genomic_DNA"/>
</dbReference>
<dbReference type="AlphaFoldDB" id="A0AAE1D4X1"/>
<proteinExistence type="predicted"/>
<gene>
    <name evidence="1" type="ORF">RRG08_049225</name>
</gene>
<evidence type="ECO:0000313" key="2">
    <source>
        <dbReference type="Proteomes" id="UP001283361"/>
    </source>
</evidence>
<reference evidence="1" key="1">
    <citation type="journal article" date="2023" name="G3 (Bethesda)">
        <title>A reference genome for the long-term kleptoplast-retaining sea slug Elysia crispata morphotype clarki.</title>
        <authorList>
            <person name="Eastman K.E."/>
            <person name="Pendleton A.L."/>
            <person name="Shaikh M.A."/>
            <person name="Suttiyut T."/>
            <person name="Ogas R."/>
            <person name="Tomko P."/>
            <person name="Gavelis G."/>
            <person name="Widhalm J.R."/>
            <person name="Wisecaver J.H."/>
        </authorList>
    </citation>
    <scope>NUCLEOTIDE SEQUENCE</scope>
    <source>
        <strain evidence="1">ECLA1</strain>
    </source>
</reference>
<accession>A0AAE1D4X1</accession>
<name>A0AAE1D4X1_9GAST</name>
<keyword evidence="2" id="KW-1185">Reference proteome</keyword>